<evidence type="ECO:0000256" key="1">
    <source>
        <dbReference type="SAM" id="Phobius"/>
    </source>
</evidence>
<dbReference type="Proteomes" id="UP000321304">
    <property type="component" value="Unassembled WGS sequence"/>
</dbReference>
<dbReference type="EMBL" id="VITY01000003">
    <property type="protein sequence ID" value="TWC05190.1"/>
    <property type="molecule type" value="Genomic_DNA"/>
</dbReference>
<sequence>MDENLQNIWILGSSATVVALAVLQIIDLALTLLHSLQERKGQLWRYFGAIAGVKIPDAFGQISFFGGLTFALWIVGVLGIAGTVLWQTPLAFGCLGAIIGCRLSDGWFSHIALNNAGFLPNPGLSSVPLYFAEVVLLLVVFYPTIRTQTFSVLIGFVIGALAFYSVIPGLKLVGRLVFQPIAPWRAGSPQPEW</sequence>
<dbReference type="OrthoDB" id="8218008at2"/>
<feature type="transmembrane region" description="Helical" evidence="1">
    <location>
        <begin position="152"/>
        <end position="170"/>
    </location>
</feature>
<protein>
    <submittedName>
        <fullName evidence="2">Uncharacterized protein</fullName>
    </submittedName>
</protein>
<dbReference type="RefSeq" id="WP_146985555.1">
    <property type="nucleotide sequence ID" value="NZ_VITY01000003.1"/>
</dbReference>
<feature type="transmembrane region" description="Helical" evidence="1">
    <location>
        <begin position="6"/>
        <end position="33"/>
    </location>
</feature>
<evidence type="ECO:0000313" key="2">
    <source>
        <dbReference type="EMBL" id="TWC05190.1"/>
    </source>
</evidence>
<name>A0A560MC51_9BRAD</name>
<accession>A0A560MC51</accession>
<proteinExistence type="predicted"/>
<feature type="transmembrane region" description="Helical" evidence="1">
    <location>
        <begin position="127"/>
        <end position="145"/>
    </location>
</feature>
<comment type="caution">
    <text evidence="2">The sequence shown here is derived from an EMBL/GenBank/DDBJ whole genome shotgun (WGS) entry which is preliminary data.</text>
</comment>
<dbReference type="AlphaFoldDB" id="A0A560MC51"/>
<feature type="transmembrane region" description="Helical" evidence="1">
    <location>
        <begin position="64"/>
        <end position="86"/>
    </location>
</feature>
<keyword evidence="1" id="KW-0812">Transmembrane</keyword>
<organism evidence="2 3">
    <name type="scientific">Bradyrhizobium macuxiense</name>
    <dbReference type="NCBI Taxonomy" id="1755647"/>
    <lineage>
        <taxon>Bacteria</taxon>
        <taxon>Pseudomonadati</taxon>
        <taxon>Pseudomonadota</taxon>
        <taxon>Alphaproteobacteria</taxon>
        <taxon>Hyphomicrobiales</taxon>
        <taxon>Nitrobacteraceae</taxon>
        <taxon>Bradyrhizobium</taxon>
    </lineage>
</organism>
<keyword evidence="1" id="KW-1133">Transmembrane helix</keyword>
<keyword evidence="3" id="KW-1185">Reference proteome</keyword>
<gene>
    <name evidence="2" type="ORF">FBZ93_103202</name>
</gene>
<evidence type="ECO:0000313" key="3">
    <source>
        <dbReference type="Proteomes" id="UP000321304"/>
    </source>
</evidence>
<keyword evidence="1" id="KW-0472">Membrane</keyword>
<reference evidence="2 3" key="1">
    <citation type="submission" date="2019-06" db="EMBL/GenBank/DDBJ databases">
        <title>Genomic Encyclopedia of Type Strains, Phase IV (KMG-V): Genome sequencing to study the core and pangenomes of soil and plant-associated prokaryotes.</title>
        <authorList>
            <person name="Whitman W."/>
        </authorList>
    </citation>
    <scope>NUCLEOTIDE SEQUENCE [LARGE SCALE GENOMIC DNA]</scope>
    <source>
        <strain evidence="2 3">BR 10355</strain>
    </source>
</reference>